<accession>A0A840AI89</accession>
<dbReference type="EMBL" id="JACIDS010000002">
    <property type="protein sequence ID" value="MBB3930069.1"/>
    <property type="molecule type" value="Genomic_DNA"/>
</dbReference>
<name>A0A840AI89_9HYPH</name>
<organism evidence="2 3">
    <name type="scientific">Kaistia hirudinis</name>
    <dbReference type="NCBI Taxonomy" id="1293440"/>
    <lineage>
        <taxon>Bacteria</taxon>
        <taxon>Pseudomonadati</taxon>
        <taxon>Pseudomonadota</taxon>
        <taxon>Alphaproteobacteria</taxon>
        <taxon>Hyphomicrobiales</taxon>
        <taxon>Kaistiaceae</taxon>
        <taxon>Kaistia</taxon>
    </lineage>
</organism>
<feature type="region of interest" description="Disordered" evidence="1">
    <location>
        <begin position="73"/>
        <end position="95"/>
    </location>
</feature>
<proteinExistence type="predicted"/>
<dbReference type="Proteomes" id="UP000553963">
    <property type="component" value="Unassembled WGS sequence"/>
</dbReference>
<dbReference type="AlphaFoldDB" id="A0A840AI89"/>
<keyword evidence="3" id="KW-1185">Reference proteome</keyword>
<evidence type="ECO:0000313" key="2">
    <source>
        <dbReference type="EMBL" id="MBB3930069.1"/>
    </source>
</evidence>
<evidence type="ECO:0000256" key="1">
    <source>
        <dbReference type="SAM" id="MobiDB-lite"/>
    </source>
</evidence>
<sequence length="95" mass="11010">MNPMSPRERQARRRARLRAGEELLTIRIERFADLVDWLSETGRLKPWNEESKPEIEAAIARLIADARRELGVHVTRDRSPEDDLLPNHETGDESP</sequence>
<comment type="caution">
    <text evidence="2">The sequence shown here is derived from an EMBL/GenBank/DDBJ whole genome shotgun (WGS) entry which is preliminary data.</text>
</comment>
<reference evidence="2 3" key="1">
    <citation type="submission" date="2020-08" db="EMBL/GenBank/DDBJ databases">
        <title>Genomic Encyclopedia of Type Strains, Phase IV (KMG-IV): sequencing the most valuable type-strain genomes for metagenomic binning, comparative biology and taxonomic classification.</title>
        <authorList>
            <person name="Goeker M."/>
        </authorList>
    </citation>
    <scope>NUCLEOTIDE SEQUENCE [LARGE SCALE GENOMIC DNA]</scope>
    <source>
        <strain evidence="2 3">DSM 25966</strain>
    </source>
</reference>
<evidence type="ECO:0000313" key="3">
    <source>
        <dbReference type="Proteomes" id="UP000553963"/>
    </source>
</evidence>
<gene>
    <name evidence="2" type="ORF">GGR25_001108</name>
</gene>
<dbReference type="RefSeq" id="WP_183397763.1">
    <property type="nucleotide sequence ID" value="NZ_JACIDS010000002.1"/>
</dbReference>
<protein>
    <submittedName>
        <fullName evidence="2">Uncharacterized protein</fullName>
    </submittedName>
</protein>